<evidence type="ECO:0000313" key="1">
    <source>
        <dbReference type="EMBL" id="OAE35396.1"/>
    </source>
</evidence>
<dbReference type="AlphaFoldDB" id="A0A176WSW4"/>
<protein>
    <submittedName>
        <fullName evidence="1">Uncharacterized protein</fullName>
    </submittedName>
</protein>
<evidence type="ECO:0000313" key="2">
    <source>
        <dbReference type="Proteomes" id="UP000077202"/>
    </source>
</evidence>
<sequence length="185" mass="20015">MPEGLAGDLRRWISYAQCKGKVQPVTPAVSHWRKETDLAALHPCRAPYISRNGVSPPLLSSHPAFTCLRRSDEAHQREGCQAVGFLACHGNSLETQASSAIRLLAHYPGPNKQLPFLGVTSVTPASSFMDSYLPSFPVRLFHYATVDPGRPAGSGLKVYERLAGAINEQQQPGTTALFSLSLSNS</sequence>
<organism evidence="1 2">
    <name type="scientific">Marchantia polymorpha subsp. ruderalis</name>
    <dbReference type="NCBI Taxonomy" id="1480154"/>
    <lineage>
        <taxon>Eukaryota</taxon>
        <taxon>Viridiplantae</taxon>
        <taxon>Streptophyta</taxon>
        <taxon>Embryophyta</taxon>
        <taxon>Marchantiophyta</taxon>
        <taxon>Marchantiopsida</taxon>
        <taxon>Marchantiidae</taxon>
        <taxon>Marchantiales</taxon>
        <taxon>Marchantiaceae</taxon>
        <taxon>Marchantia</taxon>
    </lineage>
</organism>
<comment type="caution">
    <text evidence="1">The sequence shown here is derived from an EMBL/GenBank/DDBJ whole genome shotgun (WGS) entry which is preliminary data.</text>
</comment>
<accession>A0A176WSW4</accession>
<gene>
    <name evidence="1" type="ORF">AXG93_2587s1110</name>
</gene>
<name>A0A176WSW4_MARPO</name>
<dbReference type="EMBL" id="LVLJ01000172">
    <property type="protein sequence ID" value="OAE35396.1"/>
    <property type="molecule type" value="Genomic_DNA"/>
</dbReference>
<keyword evidence="2" id="KW-1185">Reference proteome</keyword>
<reference evidence="1" key="1">
    <citation type="submission" date="2016-03" db="EMBL/GenBank/DDBJ databases">
        <title>Mechanisms controlling the formation of the plant cell surface in tip-growing cells are functionally conserved among land plants.</title>
        <authorList>
            <person name="Honkanen S."/>
            <person name="Jones V.A."/>
            <person name="Morieri G."/>
            <person name="Champion C."/>
            <person name="Hetherington A.J."/>
            <person name="Kelly S."/>
            <person name="Saint-Marcoux D."/>
            <person name="Proust H."/>
            <person name="Prescott H."/>
            <person name="Dolan L."/>
        </authorList>
    </citation>
    <scope>NUCLEOTIDE SEQUENCE [LARGE SCALE GENOMIC DNA]</scope>
    <source>
        <tissue evidence="1">Whole gametophyte</tissue>
    </source>
</reference>
<dbReference type="Proteomes" id="UP000077202">
    <property type="component" value="Unassembled WGS sequence"/>
</dbReference>
<proteinExistence type="predicted"/>